<dbReference type="PROSITE" id="PS50966">
    <property type="entry name" value="ZF_SWIM"/>
    <property type="match status" value="1"/>
</dbReference>
<keyword evidence="2" id="KW-0863">Zinc-finger</keyword>
<dbReference type="InterPro" id="IPR014001">
    <property type="entry name" value="Helicase_ATP-bd"/>
</dbReference>
<dbReference type="InterPro" id="IPR050496">
    <property type="entry name" value="SNF2_RAD54_helicase_repair"/>
</dbReference>
<evidence type="ECO:0000313" key="7">
    <source>
        <dbReference type="Proteomes" id="UP000198921"/>
    </source>
</evidence>
<evidence type="ECO:0000313" key="6">
    <source>
        <dbReference type="EMBL" id="SDX57095.1"/>
    </source>
</evidence>
<dbReference type="InterPro" id="IPR027417">
    <property type="entry name" value="P-loop_NTPase"/>
</dbReference>
<dbReference type="GO" id="GO:0008270">
    <property type="term" value="F:zinc ion binding"/>
    <property type="evidence" value="ECO:0007669"/>
    <property type="project" value="UniProtKB-KW"/>
</dbReference>
<name>A0A1H3CSJ2_9ACTN</name>
<dbReference type="SMART" id="SM00490">
    <property type="entry name" value="HELICc"/>
    <property type="match status" value="1"/>
</dbReference>
<dbReference type="PANTHER" id="PTHR45629">
    <property type="entry name" value="SNF2/RAD54 FAMILY MEMBER"/>
    <property type="match status" value="1"/>
</dbReference>
<accession>A0A1H3CSJ2</accession>
<dbReference type="PROSITE" id="PS51192">
    <property type="entry name" value="HELICASE_ATP_BIND_1"/>
    <property type="match status" value="1"/>
</dbReference>
<dbReference type="InterPro" id="IPR007527">
    <property type="entry name" value="Znf_SWIM"/>
</dbReference>
<dbReference type="Gene3D" id="3.40.50.300">
    <property type="entry name" value="P-loop containing nucleotide triphosphate hydrolases"/>
    <property type="match status" value="1"/>
</dbReference>
<protein>
    <submittedName>
        <fullName evidence="6">SWIM zinc finger</fullName>
    </submittedName>
</protein>
<keyword evidence="1" id="KW-0378">Hydrolase</keyword>
<dbReference type="CDD" id="cd18793">
    <property type="entry name" value="SF2_C_SNF"/>
    <property type="match status" value="1"/>
</dbReference>
<evidence type="ECO:0000259" key="5">
    <source>
        <dbReference type="PROSITE" id="PS51194"/>
    </source>
</evidence>
<feature type="domain" description="Helicase ATP-binding" evidence="4">
    <location>
        <begin position="649"/>
        <end position="812"/>
    </location>
</feature>
<keyword evidence="2" id="KW-0862">Zinc</keyword>
<evidence type="ECO:0000259" key="3">
    <source>
        <dbReference type="PROSITE" id="PS50966"/>
    </source>
</evidence>
<dbReference type="Proteomes" id="UP000198921">
    <property type="component" value="Unassembled WGS sequence"/>
</dbReference>
<dbReference type="SMART" id="SM00487">
    <property type="entry name" value="DEXDc"/>
    <property type="match status" value="1"/>
</dbReference>
<keyword evidence="7" id="KW-1185">Reference proteome</keyword>
<gene>
    <name evidence="6" type="ORF">SAMN05660209_00731</name>
</gene>
<dbReference type="InterPro" id="IPR038718">
    <property type="entry name" value="SNF2-like_sf"/>
</dbReference>
<reference evidence="7" key="1">
    <citation type="submission" date="2016-10" db="EMBL/GenBank/DDBJ databases">
        <authorList>
            <person name="Varghese N."/>
            <person name="Submissions S."/>
        </authorList>
    </citation>
    <scope>NUCLEOTIDE SEQUENCE [LARGE SCALE GENOMIC DNA]</scope>
    <source>
        <strain evidence="7">DSM 45422</strain>
    </source>
</reference>
<proteinExistence type="predicted"/>
<dbReference type="PANTHER" id="PTHR45629:SF7">
    <property type="entry name" value="DNA EXCISION REPAIR PROTEIN ERCC-6-RELATED"/>
    <property type="match status" value="1"/>
</dbReference>
<keyword evidence="2" id="KW-0479">Metal-binding</keyword>
<evidence type="ECO:0000256" key="2">
    <source>
        <dbReference type="PROSITE-ProRule" id="PRU00325"/>
    </source>
</evidence>
<dbReference type="GO" id="GO:0015616">
    <property type="term" value="F:DNA translocase activity"/>
    <property type="evidence" value="ECO:0007669"/>
    <property type="project" value="TreeGrafter"/>
</dbReference>
<dbReference type="EMBL" id="FNOT01000002">
    <property type="protein sequence ID" value="SDX57095.1"/>
    <property type="molecule type" value="Genomic_DNA"/>
</dbReference>
<dbReference type="PROSITE" id="PS51194">
    <property type="entry name" value="HELICASE_CTER"/>
    <property type="match status" value="1"/>
</dbReference>
<feature type="domain" description="SWIM-type" evidence="3">
    <location>
        <begin position="69"/>
        <end position="105"/>
    </location>
</feature>
<dbReference type="InterPro" id="IPR049730">
    <property type="entry name" value="SNF2/RAD54-like_C"/>
</dbReference>
<feature type="domain" description="Helicase C-terminal" evidence="5">
    <location>
        <begin position="937"/>
        <end position="1092"/>
    </location>
</feature>
<dbReference type="InterPro" id="IPR001650">
    <property type="entry name" value="Helicase_C-like"/>
</dbReference>
<organism evidence="6 7">
    <name type="scientific">Geodermatophilus africanus</name>
    <dbReference type="NCBI Taxonomy" id="1137993"/>
    <lineage>
        <taxon>Bacteria</taxon>
        <taxon>Bacillati</taxon>
        <taxon>Actinomycetota</taxon>
        <taxon>Actinomycetes</taxon>
        <taxon>Geodermatophilales</taxon>
        <taxon>Geodermatophilaceae</taxon>
        <taxon>Geodermatophilus</taxon>
    </lineage>
</organism>
<dbReference type="GO" id="GO:0005524">
    <property type="term" value="F:ATP binding"/>
    <property type="evidence" value="ECO:0007669"/>
    <property type="project" value="InterPro"/>
</dbReference>
<dbReference type="STRING" id="1137993.SAMN05660209_00731"/>
<dbReference type="Pfam" id="PF00176">
    <property type="entry name" value="SNF2-rel_dom"/>
    <property type="match status" value="1"/>
</dbReference>
<dbReference type="Pfam" id="PF04434">
    <property type="entry name" value="SWIM"/>
    <property type="match status" value="1"/>
</dbReference>
<dbReference type="InterPro" id="IPR000330">
    <property type="entry name" value="SNF2_N"/>
</dbReference>
<evidence type="ECO:0000259" key="4">
    <source>
        <dbReference type="PROSITE" id="PS51192"/>
    </source>
</evidence>
<evidence type="ECO:0000256" key="1">
    <source>
        <dbReference type="ARBA" id="ARBA00022801"/>
    </source>
</evidence>
<dbReference type="Gene3D" id="3.40.50.10810">
    <property type="entry name" value="Tandem AAA-ATPase domain"/>
    <property type="match status" value="1"/>
</dbReference>
<dbReference type="Pfam" id="PF00271">
    <property type="entry name" value="Helicase_C"/>
    <property type="match status" value="1"/>
</dbReference>
<dbReference type="SUPFAM" id="SSF52540">
    <property type="entry name" value="P-loop containing nucleoside triphosphate hydrolases"/>
    <property type="match status" value="2"/>
</dbReference>
<sequence length="1098" mass="119594">MAQAAVSLGRVLGELRPMLTDSVLRRSVGHEAFRRGAAYASAGRVSDVAWSRGLAQVDAVVVGSGGRRYQTVAAYDAGADRWWGDCSCPVGEDCKHVAAVLIAGRESLEGPRPASAARAPQWETALADLVQPAAASGQRAGTPVALQFEVEAAPTGRDSQPSIRLRPVVPGAKGRWIRTGVSWRTLQYDYYSQRDPAHAAALRALHRAHQVSDDGPGYYGYGDPPVLLEEFGPALWPALQQALDDGVALVSTRGGPVRLATDAAQLVVDLRRETDDLLLEPVVDLGSGVRLPARTVRLLGSPPHGAVLLPDDPALPPDLVPERGLLLVPLERVPRLAGGLLAAGSLRVPAADRARFLTRFYPALHRALPVRSSDGSVELPEVLPPQLCLHVDHAGDHRARLTWAVQYRTGEDVRRLPLAGEDGAPDAGRDLAAEARLLRSLPLPADRLPRLWQDGPERRLAPTAELRGMDTVVLTTEVLPRLADAGVLVEGTGEPADYRHTEAAPVVQVSATDGDDADWFDLGVTVSVDGEDIPFALLFAALAAGDSHLVLPSGTWFDIRRPEFDRLRRLIDEARALQDAERPGLRISRYQAGLWEELVELGVVAEQSERWARDVRTLLEVDDAAPPAAPAGLAAQLRPYQLQGYQWLSVLWDAGLGGVLADDMGLGKTLQALALVCRAAEAGELIAPVLVVAPTSVVSNWAREAARFAPGLDVRTIAATGRKLGVPLAEAVDGADLVITSYTLLRLGEDDYRALPWSGLVLDEAQFVKNHQAKTYAAARRLPARFKLAVTGTPVENDLMDLWSMLSIVAPGLFPSPQRFTEHYRTPIERGGDADVLAALRRRIRPLMRRRTKEQVAAELPPKQEQVLEVVLNPRHRKVYDTHLQRERRKVLGLVDDLQKNRFTIFRSLTLLRQLALDASLVDEAHAGVRSSKADAFLEHLQEVVAEGHRALVFSSFTGFLGTVRARLDAHGLPYAYLDGRTRDRQRRIDEFRSGRAPVFLISLKAGGFGLNLTEADYVFVLDPWWNPATEAQAVDRAHRIGQDKTVMVYRLVAAGTIEEKVLALQERKRDLFARVMDDDGGALSGALTADDIRGLFA</sequence>
<dbReference type="AlphaFoldDB" id="A0A1H3CSJ2"/>
<dbReference type="GO" id="GO:0016787">
    <property type="term" value="F:hydrolase activity"/>
    <property type="evidence" value="ECO:0007669"/>
    <property type="project" value="UniProtKB-KW"/>
</dbReference>